<dbReference type="AlphaFoldDB" id="A0A066W468"/>
<gene>
    <name evidence="1" type="ORF">K437DRAFT_120157</name>
</gene>
<organism evidence="1 2">
    <name type="scientific">Tilletiaria anomala (strain ATCC 24038 / CBS 436.72 / UBC 951)</name>
    <dbReference type="NCBI Taxonomy" id="1037660"/>
    <lineage>
        <taxon>Eukaryota</taxon>
        <taxon>Fungi</taxon>
        <taxon>Dikarya</taxon>
        <taxon>Basidiomycota</taxon>
        <taxon>Ustilaginomycotina</taxon>
        <taxon>Exobasidiomycetes</taxon>
        <taxon>Georgefischeriales</taxon>
        <taxon>Tilletiariaceae</taxon>
        <taxon>Tilletiaria</taxon>
    </lineage>
</organism>
<accession>A0A066W468</accession>
<dbReference type="InParanoid" id="A0A066W468"/>
<dbReference type="GeneID" id="25261372"/>
<dbReference type="EMBL" id="JMSN01000041">
    <property type="protein sequence ID" value="KDN45585.1"/>
    <property type="molecule type" value="Genomic_DNA"/>
</dbReference>
<protein>
    <submittedName>
        <fullName evidence="1">Uncharacterized protein</fullName>
    </submittedName>
</protein>
<proteinExistence type="predicted"/>
<evidence type="ECO:0000313" key="1">
    <source>
        <dbReference type="EMBL" id="KDN45585.1"/>
    </source>
</evidence>
<evidence type="ECO:0000313" key="2">
    <source>
        <dbReference type="Proteomes" id="UP000027361"/>
    </source>
</evidence>
<name>A0A066W468_TILAU</name>
<dbReference type="RefSeq" id="XP_013243224.1">
    <property type="nucleotide sequence ID" value="XM_013387770.1"/>
</dbReference>
<dbReference type="HOGENOM" id="CLU_1714584_0_0_1"/>
<dbReference type="Proteomes" id="UP000027361">
    <property type="component" value="Unassembled WGS sequence"/>
</dbReference>
<sequence length="153" mass="16703">MKETIRPSHHRAPSGVHGSLIHKSHSFVVALHTSRQLNETPAPVWLLAYISGVDPTSLLPIQTVFEVETCSRQQTPAARQSFDERGAWGDWANGFMRSSKMAAVVRSGSSNVGSTFYVLLGLIVKSLDGLERASYCTQLPMHSDALGLASQRL</sequence>
<comment type="caution">
    <text evidence="1">The sequence shown here is derived from an EMBL/GenBank/DDBJ whole genome shotgun (WGS) entry which is preliminary data.</text>
</comment>
<reference evidence="1 2" key="1">
    <citation type="submission" date="2014-05" db="EMBL/GenBank/DDBJ databases">
        <title>Draft genome sequence of a rare smut relative, Tilletiaria anomala UBC 951.</title>
        <authorList>
            <consortium name="DOE Joint Genome Institute"/>
            <person name="Toome M."/>
            <person name="Kuo A."/>
            <person name="Henrissat B."/>
            <person name="Lipzen A."/>
            <person name="Tritt A."/>
            <person name="Yoshinaga Y."/>
            <person name="Zane M."/>
            <person name="Barry K."/>
            <person name="Grigoriev I.V."/>
            <person name="Spatafora J.W."/>
            <person name="Aimea M.C."/>
        </authorList>
    </citation>
    <scope>NUCLEOTIDE SEQUENCE [LARGE SCALE GENOMIC DNA]</scope>
    <source>
        <strain evidence="1 2">UBC 951</strain>
    </source>
</reference>
<keyword evidence="2" id="KW-1185">Reference proteome</keyword>